<gene>
    <name evidence="2" type="ORF">GXW76_03090</name>
</gene>
<organism evidence="2 3">
    <name type="scientific">Neoroseomonas soli</name>
    <dbReference type="NCBI Taxonomy" id="1081025"/>
    <lineage>
        <taxon>Bacteria</taxon>
        <taxon>Pseudomonadati</taxon>
        <taxon>Pseudomonadota</taxon>
        <taxon>Alphaproteobacteria</taxon>
        <taxon>Acetobacterales</taxon>
        <taxon>Acetobacteraceae</taxon>
        <taxon>Neoroseomonas</taxon>
    </lineage>
</organism>
<reference evidence="2" key="1">
    <citation type="submission" date="2020-01" db="EMBL/GenBank/DDBJ databases">
        <authorList>
            <person name="Rat A."/>
        </authorList>
    </citation>
    <scope>NUCLEOTIDE SEQUENCE</scope>
    <source>
        <strain evidence="2">LMG 31231</strain>
    </source>
</reference>
<reference evidence="2" key="2">
    <citation type="journal article" date="2021" name="Syst. Appl. Microbiol.">
        <title>Roseomonas hellenica sp. nov., isolated from roots of wild-growing Alkanna tinctoria.</title>
        <authorList>
            <person name="Rat A."/>
            <person name="Naranjo H.D."/>
            <person name="Lebbe L."/>
            <person name="Cnockaert M."/>
            <person name="Krigas N."/>
            <person name="Grigoriadou K."/>
            <person name="Maloupa E."/>
            <person name="Willems A."/>
        </authorList>
    </citation>
    <scope>NUCLEOTIDE SEQUENCE</scope>
    <source>
        <strain evidence="2">LMG 31231</strain>
    </source>
</reference>
<sequence length="773" mass="82076">MTLSLWLIVLACVTWFVLDPVKDAVLVAWVSGGRALAWRDAAVAAAGALTAPRLALLCLAAAVTVALPVMERRRQAFSALLTEGGWPLLLAFAALVLWFGHSYLGHGLLLSGDTVAHVSMVTTRVAAIETGDDPYWTNFKRFGQPLEAFYSPTTFWPLVWLALGSGPMAALRIFLFIAHALSGLAAYGMCRQFGFGRRAAVIAGIVYAGSFAHLHALLYRGNIPLALSLAVLPLCFLLLHRVLAAPRVTAAPLVALAVACGVLLANYTPFGVIAGIDMGLFAIALMLAGQASWRRLPALAAAAIAAGGVAAFVLVPAWLAQSEVKSVPLAELVYLEWPGLAYFDHLLVWRGWRTNMPGAAAYLGIVAVGLAVLTVLRAALGREPPGPQRTLLRILAGLLVLSLFLRGMHVRDIGFTLLFMAVLAGAGLDHLLSRFGRRHGLTLTLAALLLLDLGSTAIQPIGRTDKGFLERAGAYLAASRPPSRYLEGRVEEGRFAYEPGTGMLTWYAAESVGGGHVEMATPAWIHGDLAGLLVEEDLRAHGALRAETQDLLCLLRVGRIIATEPSSMGLPTLVRDTEAEGPLGRVLVPRCAFSVVFARELAPAPMAPMDARVGYGDDTHSARMPAYRRFVPALLSGMALDRESGTAFRILVPGLQEPRRVGDAAASAGGVVVRRYDVSGARVRIDAEAAGAGFLRLSHAWHPRLIVSVNGSGVEALRDVTGMLVIPVGAGALHIEVTPGPDKARILGEAVSVATLAVLLMIFVGAGLRRRRP</sequence>
<feature type="transmembrane region" description="Helical" evidence="1">
    <location>
        <begin position="250"/>
        <end position="267"/>
    </location>
</feature>
<comment type="caution">
    <text evidence="2">The sequence shown here is derived from an EMBL/GenBank/DDBJ whole genome shotgun (WGS) entry which is preliminary data.</text>
</comment>
<dbReference type="EMBL" id="JAAEDM010000005">
    <property type="protein sequence ID" value="MBR0670148.1"/>
    <property type="molecule type" value="Genomic_DNA"/>
</dbReference>
<feature type="transmembrane region" description="Helical" evidence="1">
    <location>
        <begin position="158"/>
        <end position="187"/>
    </location>
</feature>
<keyword evidence="1" id="KW-0812">Transmembrane</keyword>
<keyword evidence="1" id="KW-1133">Transmembrane helix</keyword>
<proteinExistence type="predicted"/>
<evidence type="ECO:0000313" key="3">
    <source>
        <dbReference type="Proteomes" id="UP001138751"/>
    </source>
</evidence>
<evidence type="ECO:0000313" key="2">
    <source>
        <dbReference type="EMBL" id="MBR0670148.1"/>
    </source>
</evidence>
<dbReference type="AlphaFoldDB" id="A0A9X9WSL9"/>
<feature type="transmembrane region" description="Helical" evidence="1">
    <location>
        <begin position="298"/>
        <end position="319"/>
    </location>
</feature>
<evidence type="ECO:0000256" key="1">
    <source>
        <dbReference type="SAM" id="Phobius"/>
    </source>
</evidence>
<dbReference type="RefSeq" id="WP_211860524.1">
    <property type="nucleotide sequence ID" value="NZ_JAAEDM010000005.1"/>
</dbReference>
<keyword evidence="1" id="KW-0472">Membrane</keyword>
<feature type="transmembrane region" description="Helical" evidence="1">
    <location>
        <begin position="391"/>
        <end position="407"/>
    </location>
</feature>
<protein>
    <recommendedName>
        <fullName evidence="4">YfhO family protein</fullName>
    </recommendedName>
</protein>
<feature type="transmembrane region" description="Helical" evidence="1">
    <location>
        <begin position="359"/>
        <end position="379"/>
    </location>
</feature>
<feature type="transmembrane region" description="Helical" evidence="1">
    <location>
        <begin position="746"/>
        <end position="768"/>
    </location>
</feature>
<keyword evidence="3" id="KW-1185">Reference proteome</keyword>
<name>A0A9X9WSL9_9PROT</name>
<dbReference type="Proteomes" id="UP001138751">
    <property type="component" value="Unassembled WGS sequence"/>
</dbReference>
<feature type="transmembrane region" description="Helical" evidence="1">
    <location>
        <begin position="42"/>
        <end position="67"/>
    </location>
</feature>
<feature type="transmembrane region" description="Helical" evidence="1">
    <location>
        <begin position="413"/>
        <end position="432"/>
    </location>
</feature>
<feature type="transmembrane region" description="Helical" evidence="1">
    <location>
        <begin position="79"/>
        <end position="100"/>
    </location>
</feature>
<evidence type="ECO:0008006" key="4">
    <source>
        <dbReference type="Google" id="ProtNLM"/>
    </source>
</evidence>
<feature type="transmembrane region" description="Helical" evidence="1">
    <location>
        <begin position="199"/>
        <end position="219"/>
    </location>
</feature>
<accession>A0A9X9WSL9</accession>
<feature type="transmembrane region" description="Helical" evidence="1">
    <location>
        <begin position="225"/>
        <end position="243"/>
    </location>
</feature>